<evidence type="ECO:0000313" key="1">
    <source>
        <dbReference type="EMBL" id="KAG6949999.1"/>
    </source>
</evidence>
<comment type="caution">
    <text evidence="1">The sequence shown here is derived from an EMBL/GenBank/DDBJ whole genome shotgun (WGS) entry which is preliminary data.</text>
</comment>
<name>A0A8T1TZL4_9STRA</name>
<dbReference type="EMBL" id="JAENGZ010001179">
    <property type="protein sequence ID" value="KAG6949999.1"/>
    <property type="molecule type" value="Genomic_DNA"/>
</dbReference>
<proteinExistence type="predicted"/>
<organism evidence="1 2">
    <name type="scientific">Phytophthora cactorum</name>
    <dbReference type="NCBI Taxonomy" id="29920"/>
    <lineage>
        <taxon>Eukaryota</taxon>
        <taxon>Sar</taxon>
        <taxon>Stramenopiles</taxon>
        <taxon>Oomycota</taxon>
        <taxon>Peronosporomycetes</taxon>
        <taxon>Peronosporales</taxon>
        <taxon>Peronosporaceae</taxon>
        <taxon>Phytophthora</taxon>
    </lineage>
</organism>
<accession>A0A8T1TZL4</accession>
<protein>
    <submittedName>
        <fullName evidence="1">Uncharacterized protein</fullName>
    </submittedName>
</protein>
<evidence type="ECO:0000313" key="2">
    <source>
        <dbReference type="Proteomes" id="UP000688947"/>
    </source>
</evidence>
<dbReference type="AlphaFoldDB" id="A0A8T1TZL4"/>
<sequence>MTLELLQAIPNAGGHVKNHAIQKNTITKPTHKALWAHSSTEAAHHALTRNWFVVNQHVVCDGNKLSSLVLLVDIRIDR</sequence>
<dbReference type="Proteomes" id="UP000688947">
    <property type="component" value="Unassembled WGS sequence"/>
</dbReference>
<reference evidence="1" key="1">
    <citation type="submission" date="2021-01" db="EMBL/GenBank/DDBJ databases">
        <title>Phytophthora aleatoria, a newly-described species from Pinus radiata is distinct from Phytophthora cactorum isolates based on comparative genomics.</title>
        <authorList>
            <person name="Mcdougal R."/>
            <person name="Panda P."/>
            <person name="Williams N."/>
            <person name="Studholme D.J."/>
        </authorList>
    </citation>
    <scope>NUCLEOTIDE SEQUENCE</scope>
    <source>
        <strain evidence="1">NZFS 3830</strain>
    </source>
</reference>
<gene>
    <name evidence="1" type="ORF">JG687_00014505</name>
</gene>